<keyword evidence="4" id="KW-0092">Biotin</keyword>
<dbReference type="GO" id="GO:0005737">
    <property type="term" value="C:cytoplasm"/>
    <property type="evidence" value="ECO:0007669"/>
    <property type="project" value="TreeGrafter"/>
</dbReference>
<evidence type="ECO:0000256" key="1">
    <source>
        <dbReference type="ARBA" id="ARBA00022598"/>
    </source>
</evidence>
<dbReference type="NCBIfam" id="TIGR00121">
    <property type="entry name" value="birA_ligase"/>
    <property type="match status" value="1"/>
</dbReference>
<dbReference type="InterPro" id="IPR004143">
    <property type="entry name" value="BPL_LPL_catalytic"/>
</dbReference>
<comment type="catalytic activity">
    <reaction evidence="6">
        <text>biotin + L-lysyl-[protein] + ATP = N(6)-biotinyl-L-lysyl-[protein] + AMP + diphosphate + H(+)</text>
        <dbReference type="Rhea" id="RHEA:11756"/>
        <dbReference type="Rhea" id="RHEA-COMP:9752"/>
        <dbReference type="Rhea" id="RHEA-COMP:10505"/>
        <dbReference type="ChEBI" id="CHEBI:15378"/>
        <dbReference type="ChEBI" id="CHEBI:29969"/>
        <dbReference type="ChEBI" id="CHEBI:30616"/>
        <dbReference type="ChEBI" id="CHEBI:33019"/>
        <dbReference type="ChEBI" id="CHEBI:57586"/>
        <dbReference type="ChEBI" id="CHEBI:83144"/>
        <dbReference type="ChEBI" id="CHEBI:456215"/>
        <dbReference type="EC" id="6.3.4.15"/>
    </reaction>
</comment>
<evidence type="ECO:0000256" key="3">
    <source>
        <dbReference type="ARBA" id="ARBA00022840"/>
    </source>
</evidence>
<reference evidence="7 8" key="1">
    <citation type="submission" date="2016-04" db="EMBL/GenBank/DDBJ databases">
        <title>Complete genome sequence of natural rubber-degrading, novel Gram-negative bacterium, Rhizobacter gummiphilus strain NS21.</title>
        <authorList>
            <person name="Tabata M."/>
            <person name="Kasai D."/>
            <person name="Fukuda M."/>
        </authorList>
    </citation>
    <scope>NUCLEOTIDE SEQUENCE [LARGE SCALE GENOMIC DNA]</scope>
    <source>
        <strain evidence="7 8">NS21</strain>
    </source>
</reference>
<dbReference type="InterPro" id="IPR004408">
    <property type="entry name" value="Biotin_CoA_COase_ligase"/>
</dbReference>
<dbReference type="AlphaFoldDB" id="A0A1W6LG17"/>
<accession>A0A1W6LG17</accession>
<dbReference type="KEGG" id="rgu:A4W93_26440"/>
<dbReference type="Gene3D" id="2.30.30.100">
    <property type="match status" value="1"/>
</dbReference>
<dbReference type="InterPro" id="IPR003142">
    <property type="entry name" value="BPL_C"/>
</dbReference>
<evidence type="ECO:0000256" key="4">
    <source>
        <dbReference type="ARBA" id="ARBA00023267"/>
    </source>
</evidence>
<dbReference type="EC" id="6.3.4.15" evidence="5"/>
<dbReference type="Proteomes" id="UP000193427">
    <property type="component" value="Chromosome"/>
</dbReference>
<dbReference type="STRING" id="946333.A4W93_26440"/>
<dbReference type="Pfam" id="PF03099">
    <property type="entry name" value="BPL_LplA_LipB"/>
    <property type="match status" value="1"/>
</dbReference>
<dbReference type="Gene3D" id="3.30.930.10">
    <property type="entry name" value="Bira Bifunctional Protein, Domain 2"/>
    <property type="match status" value="1"/>
</dbReference>
<dbReference type="PANTHER" id="PTHR12835">
    <property type="entry name" value="BIOTIN PROTEIN LIGASE"/>
    <property type="match status" value="1"/>
</dbReference>
<gene>
    <name evidence="7" type="ORF">A4W93_26440</name>
</gene>
<dbReference type="RefSeq" id="WP_085753471.1">
    <property type="nucleotide sequence ID" value="NZ_BSPR01000017.1"/>
</dbReference>
<dbReference type="EMBL" id="CP015118">
    <property type="protein sequence ID" value="ARN23156.1"/>
    <property type="molecule type" value="Genomic_DNA"/>
</dbReference>
<sequence>MTLLWNAESLWEELEPLLPGLSIEVVPQTASTNTTLLERARALGEDDTTLAQVRRSRESAAFGRRAADVLPCLLVAEHQTGGRGRMGRTWSSARGASLTFSLSLPMGNVDWSGLSLAVGVALADAIEPRPAAAGPRVGLKWPNDLWLLDRQTPEALSGRKLGGILIESTTVGRNRLAVIGVGLNVLPLPAGTPAELTTGYACLDELDPGISAPAALGRIARPLVDALVAFQRDGFPAFMERFAARDLLRGRAVTTTLADLPEGVAQGIAPSGALLVLTPQGTVRDVASGEVSVRLQGAAEDAPC</sequence>
<dbReference type="PROSITE" id="PS51733">
    <property type="entry name" value="BPL_LPL_CATALYTIC"/>
    <property type="match status" value="1"/>
</dbReference>
<evidence type="ECO:0000256" key="5">
    <source>
        <dbReference type="ARBA" id="ARBA00024227"/>
    </source>
</evidence>
<name>A0A1W6LG17_9BURK</name>
<dbReference type="InterPro" id="IPR045864">
    <property type="entry name" value="aa-tRNA-synth_II/BPL/LPL"/>
</dbReference>
<protein>
    <recommendedName>
        <fullName evidence="5">biotin--[biotin carboxyl-carrier protein] ligase</fullName>
        <ecNumber evidence="5">6.3.4.15</ecNumber>
    </recommendedName>
</protein>
<evidence type="ECO:0000256" key="6">
    <source>
        <dbReference type="ARBA" id="ARBA00047846"/>
    </source>
</evidence>
<keyword evidence="1" id="KW-0436">Ligase</keyword>
<dbReference type="CDD" id="cd16442">
    <property type="entry name" value="BPL"/>
    <property type="match status" value="1"/>
</dbReference>
<organism evidence="7 8">
    <name type="scientific">Piscinibacter gummiphilus</name>
    <dbReference type="NCBI Taxonomy" id="946333"/>
    <lineage>
        <taxon>Bacteria</taxon>
        <taxon>Pseudomonadati</taxon>
        <taxon>Pseudomonadota</taxon>
        <taxon>Betaproteobacteria</taxon>
        <taxon>Burkholderiales</taxon>
        <taxon>Sphaerotilaceae</taxon>
        <taxon>Piscinibacter</taxon>
    </lineage>
</organism>
<keyword evidence="2" id="KW-0547">Nucleotide-binding</keyword>
<dbReference type="SUPFAM" id="SSF50037">
    <property type="entry name" value="C-terminal domain of transcriptional repressors"/>
    <property type="match status" value="1"/>
</dbReference>
<dbReference type="Pfam" id="PF02237">
    <property type="entry name" value="BPL_C"/>
    <property type="match status" value="1"/>
</dbReference>
<dbReference type="PANTHER" id="PTHR12835:SF5">
    <property type="entry name" value="BIOTIN--PROTEIN LIGASE"/>
    <property type="match status" value="1"/>
</dbReference>
<keyword evidence="3" id="KW-0067">ATP-binding</keyword>
<keyword evidence="8" id="KW-1185">Reference proteome</keyword>
<evidence type="ECO:0000256" key="2">
    <source>
        <dbReference type="ARBA" id="ARBA00022741"/>
    </source>
</evidence>
<dbReference type="OrthoDB" id="9807064at2"/>
<dbReference type="SUPFAM" id="SSF55681">
    <property type="entry name" value="Class II aaRS and biotin synthetases"/>
    <property type="match status" value="1"/>
</dbReference>
<proteinExistence type="predicted"/>
<evidence type="ECO:0000313" key="8">
    <source>
        <dbReference type="Proteomes" id="UP000193427"/>
    </source>
</evidence>
<evidence type="ECO:0000313" key="7">
    <source>
        <dbReference type="EMBL" id="ARN23156.1"/>
    </source>
</evidence>
<dbReference type="InterPro" id="IPR008988">
    <property type="entry name" value="Transcriptional_repressor_C"/>
</dbReference>
<dbReference type="GO" id="GO:0004077">
    <property type="term" value="F:biotin--[biotin carboxyl-carrier protein] ligase activity"/>
    <property type="evidence" value="ECO:0007669"/>
    <property type="project" value="UniProtKB-EC"/>
</dbReference>
<dbReference type="GO" id="GO:0005524">
    <property type="term" value="F:ATP binding"/>
    <property type="evidence" value="ECO:0007669"/>
    <property type="project" value="UniProtKB-KW"/>
</dbReference>